<dbReference type="InterPro" id="IPR001841">
    <property type="entry name" value="Znf_RING"/>
</dbReference>
<proteinExistence type="predicted"/>
<accession>A0A4P7NV42</accession>
<protein>
    <submittedName>
        <fullName evidence="1">Uncharacterized protein</fullName>
    </submittedName>
</protein>
<dbReference type="Proteomes" id="UP000294847">
    <property type="component" value="Chromosome 7"/>
</dbReference>
<dbReference type="Gene3D" id="3.30.40.10">
    <property type="entry name" value="Zinc/RING finger domain, C3HC4 (zinc finger)"/>
    <property type="match status" value="1"/>
</dbReference>
<organism evidence="1 2">
    <name type="scientific">Pyricularia oryzae</name>
    <name type="common">Rice blast fungus</name>
    <name type="synonym">Magnaporthe oryzae</name>
    <dbReference type="NCBI Taxonomy" id="318829"/>
    <lineage>
        <taxon>Eukaryota</taxon>
        <taxon>Fungi</taxon>
        <taxon>Dikarya</taxon>
        <taxon>Ascomycota</taxon>
        <taxon>Pezizomycotina</taxon>
        <taxon>Sordariomycetes</taxon>
        <taxon>Sordariomycetidae</taxon>
        <taxon>Magnaporthales</taxon>
        <taxon>Pyriculariaceae</taxon>
        <taxon>Pyricularia</taxon>
    </lineage>
</organism>
<name>A0A4P7NV42_PYROR</name>
<evidence type="ECO:0000313" key="1">
    <source>
        <dbReference type="EMBL" id="QBZ66464.1"/>
    </source>
</evidence>
<evidence type="ECO:0000313" key="2">
    <source>
        <dbReference type="Proteomes" id="UP000294847"/>
    </source>
</evidence>
<sequence>MSTDACTPCRPGQSPQTNAAAALLIEVSELRLDPGLERKPAGKKNKGPKISSAALVAINTAWEETSYVGTVGRWIRQTCAPDAPPPKIVCTICSDEIEPGWSVERLYSRRSEHPGSVLPCMHIVGTECWAKLVREQGELDCPVCGEGIGTEQGPSGVAVSLWSWIAADFRWHRKARA</sequence>
<gene>
    <name evidence="1" type="ORF">PoMZ_13441</name>
</gene>
<reference evidence="1 2" key="1">
    <citation type="journal article" date="2019" name="Mol. Biol. Evol.">
        <title>Blast fungal genomes show frequent chromosomal changes, gene gains and losses, and effector gene turnover.</title>
        <authorList>
            <person name="Gomez Luciano L.B."/>
            <person name="Jason Tsai I."/>
            <person name="Chuma I."/>
            <person name="Tosa Y."/>
            <person name="Chen Y.H."/>
            <person name="Li J.Y."/>
            <person name="Li M.Y."/>
            <person name="Jade Lu M.Y."/>
            <person name="Nakayashiki H."/>
            <person name="Li W.H."/>
        </authorList>
    </citation>
    <scope>NUCLEOTIDE SEQUENCE [LARGE SCALE GENOMIC DNA]</scope>
    <source>
        <strain evidence="1">MZ5-1-6</strain>
    </source>
</reference>
<dbReference type="PROSITE" id="PS50089">
    <property type="entry name" value="ZF_RING_2"/>
    <property type="match status" value="1"/>
</dbReference>
<dbReference type="AlphaFoldDB" id="A0A4P7NV42"/>
<dbReference type="EMBL" id="CP034210">
    <property type="protein sequence ID" value="QBZ66464.1"/>
    <property type="molecule type" value="Genomic_DNA"/>
</dbReference>
<dbReference type="InterPro" id="IPR013083">
    <property type="entry name" value="Znf_RING/FYVE/PHD"/>
</dbReference>
<dbReference type="SUPFAM" id="SSF57850">
    <property type="entry name" value="RING/U-box"/>
    <property type="match status" value="1"/>
</dbReference>